<name>A0A061RVJ7_9CHLO</name>
<dbReference type="Gene3D" id="3.30.360.10">
    <property type="entry name" value="Dihydrodipicolinate Reductase, domain 2"/>
    <property type="match status" value="1"/>
</dbReference>
<dbReference type="Pfam" id="PF03435">
    <property type="entry name" value="Sacchrp_dh_NADP"/>
    <property type="match status" value="1"/>
</dbReference>
<feature type="domain" description="Saccharopine dehydrogenase NADP binding" evidence="1">
    <location>
        <begin position="45"/>
        <end position="171"/>
    </location>
</feature>
<dbReference type="AlphaFoldDB" id="A0A061RVJ7"/>
<evidence type="ECO:0000313" key="2">
    <source>
        <dbReference type="EMBL" id="JAC74705.1"/>
    </source>
</evidence>
<protein>
    <submittedName>
        <fullName evidence="2">Saccharopine dehydrogenase-like protein</fullName>
    </submittedName>
</protein>
<accession>A0A061RVJ7</accession>
<organism evidence="2">
    <name type="scientific">Tetraselmis sp. GSL018</name>
    <dbReference type="NCBI Taxonomy" id="582737"/>
    <lineage>
        <taxon>Eukaryota</taxon>
        <taxon>Viridiplantae</taxon>
        <taxon>Chlorophyta</taxon>
        <taxon>core chlorophytes</taxon>
        <taxon>Chlorodendrophyceae</taxon>
        <taxon>Chlorodendrales</taxon>
        <taxon>Chlorodendraceae</taxon>
        <taxon>Tetraselmis</taxon>
    </lineage>
</organism>
<dbReference type="InterPro" id="IPR036291">
    <property type="entry name" value="NAD(P)-bd_dom_sf"/>
</dbReference>
<dbReference type="PANTHER" id="PTHR43796:SF2">
    <property type="entry name" value="CARBOXYNORSPERMIDINE SYNTHASE"/>
    <property type="match status" value="1"/>
</dbReference>
<gene>
    <name evidence="2" type="ORF">TSPGSL018_25216</name>
</gene>
<dbReference type="Gene3D" id="3.40.50.720">
    <property type="entry name" value="NAD(P)-binding Rossmann-like Domain"/>
    <property type="match status" value="1"/>
</dbReference>
<evidence type="ECO:0000259" key="1">
    <source>
        <dbReference type="Pfam" id="PF03435"/>
    </source>
</evidence>
<dbReference type="PANTHER" id="PTHR43796">
    <property type="entry name" value="CARBOXYNORSPERMIDINE SYNTHASE"/>
    <property type="match status" value="1"/>
</dbReference>
<sequence>MPCLANSFSLAVGRTPINSTRRKQLRSKRECQVLCSAGNSDDRRILVLGGTGRVGSSTAAAIKNLEGSFELLLAGRTKDKFEATVERRPTLKGSKFAQCDINDVRELEKAMEGVDLVVHAAGPFQRKEDTKVLDKCIELGVPYLDVCDDAAYSERVKAKHADALEAGVPAITTAGIYPGISNLMAAHMISTARGEYGEDGKLLPKADAAGAAVSPSRVLYSYFTAGSGGVGPTILETSFLLAGEEVTAYKDGKAVTVPPVSGWRSVDFGPGIGRRSVYLYNLPEVGSTHRCLGVPSVSARFGTDPEFWNWAMVLLARAVPRGVLNNREAVARIAKLADPLVRAVDKYVGEKVSMRVEVDFSNGKNVCGVFTHKYLSESVGTSTAAFVDAMLTGQTQPGVWFPEEPEALQDRQRALDIASQGCFLFACRSRASPCSSAWGCTCNRRPRADSRPVPIPVPPAAATPRVGCLRLGAGSAAPPPR</sequence>
<proteinExistence type="predicted"/>
<reference evidence="2" key="1">
    <citation type="submission" date="2014-05" db="EMBL/GenBank/DDBJ databases">
        <title>The transcriptome of the halophilic microalga Tetraselmis sp. GSL018 isolated from the Great Salt Lake, Utah.</title>
        <authorList>
            <person name="Jinkerson R.E."/>
            <person name="D'Adamo S."/>
            <person name="Posewitz M.C."/>
        </authorList>
    </citation>
    <scope>NUCLEOTIDE SEQUENCE</scope>
    <source>
        <strain evidence="2">GSL018</strain>
    </source>
</reference>
<dbReference type="SUPFAM" id="SSF51735">
    <property type="entry name" value="NAD(P)-binding Rossmann-fold domains"/>
    <property type="match status" value="1"/>
</dbReference>
<dbReference type="EMBL" id="GBEZ01011041">
    <property type="protein sequence ID" value="JAC74705.1"/>
    <property type="molecule type" value="Transcribed_RNA"/>
</dbReference>
<dbReference type="InterPro" id="IPR005097">
    <property type="entry name" value="Sacchrp_dh_NADP-bd"/>
</dbReference>